<dbReference type="Proteomes" id="UP001596244">
    <property type="component" value="Unassembled WGS sequence"/>
</dbReference>
<evidence type="ECO:0000313" key="4">
    <source>
        <dbReference type="Proteomes" id="UP001596244"/>
    </source>
</evidence>
<evidence type="ECO:0000256" key="1">
    <source>
        <dbReference type="SAM" id="Phobius"/>
    </source>
</evidence>
<keyword evidence="1" id="KW-1133">Transmembrane helix</keyword>
<dbReference type="Pfam" id="PF02517">
    <property type="entry name" value="Rce1-like"/>
    <property type="match status" value="1"/>
</dbReference>
<evidence type="ECO:0000259" key="2">
    <source>
        <dbReference type="Pfam" id="PF02517"/>
    </source>
</evidence>
<feature type="transmembrane region" description="Helical" evidence="1">
    <location>
        <begin position="212"/>
        <end position="231"/>
    </location>
</feature>
<feature type="transmembrane region" description="Helical" evidence="1">
    <location>
        <begin position="182"/>
        <end position="200"/>
    </location>
</feature>
<organism evidence="3 4">
    <name type="scientific">Corynebacterium nasicanis</name>
    <dbReference type="NCBI Taxonomy" id="1448267"/>
    <lineage>
        <taxon>Bacteria</taxon>
        <taxon>Bacillati</taxon>
        <taxon>Actinomycetota</taxon>
        <taxon>Actinomycetes</taxon>
        <taxon>Mycobacteriales</taxon>
        <taxon>Corynebacteriaceae</taxon>
        <taxon>Corynebacterium</taxon>
    </lineage>
</organism>
<sequence length="287" mass="31096">MSTPNRWLTAVTGLTLASGWIGAGVNTLLGIEHSMDSPGTLIWISTPLIAVIATRLAGGARSSGGWRPHFRTAWRWYLFAAAAFPAVTVASGILGHALGWGSLDGLRMPALLGALGAALAGALLKNVFEEAVWRGYFTGEFLARRWSDPAIYLGGALVWGLWHLPYYLFFLPESDMRAILDVPPWAFALSAIAVMIPWSVLYTEVYRASGTIWTVVLMHAVEDAFVNPLLLDAHLTLIPTRTWLISPVVGIIPGLAYLGIGLWLRHRRRARALTSAGSGRSVAPTRS</sequence>
<feature type="transmembrane region" description="Helical" evidence="1">
    <location>
        <begin position="110"/>
        <end position="128"/>
    </location>
</feature>
<dbReference type="InterPro" id="IPR003675">
    <property type="entry name" value="Rce1/LyrA-like_dom"/>
</dbReference>
<comment type="caution">
    <text evidence="3">The sequence shown here is derived from an EMBL/GenBank/DDBJ whole genome shotgun (WGS) entry which is preliminary data.</text>
</comment>
<keyword evidence="1" id="KW-0812">Transmembrane</keyword>
<gene>
    <name evidence="3" type="ORF">ACFPUZ_04985</name>
</gene>
<feature type="transmembrane region" description="Helical" evidence="1">
    <location>
        <begin position="77"/>
        <end position="98"/>
    </location>
</feature>
<dbReference type="RefSeq" id="WP_377000483.1">
    <property type="nucleotide sequence ID" value="NZ_JBHSQE010000003.1"/>
</dbReference>
<feature type="transmembrane region" description="Helical" evidence="1">
    <location>
        <begin position="149"/>
        <end position="170"/>
    </location>
</feature>
<keyword evidence="1" id="KW-0472">Membrane</keyword>
<dbReference type="EC" id="3.4.-.-" evidence="3"/>
<reference evidence="4" key="1">
    <citation type="journal article" date="2019" name="Int. J. Syst. Evol. Microbiol.">
        <title>The Global Catalogue of Microorganisms (GCM) 10K type strain sequencing project: providing services to taxonomists for standard genome sequencing and annotation.</title>
        <authorList>
            <consortium name="The Broad Institute Genomics Platform"/>
            <consortium name="The Broad Institute Genome Sequencing Center for Infectious Disease"/>
            <person name="Wu L."/>
            <person name="Ma J."/>
        </authorList>
    </citation>
    <scope>NUCLEOTIDE SEQUENCE [LARGE SCALE GENOMIC DNA]</scope>
    <source>
        <strain evidence="4">CCUG 51943</strain>
    </source>
</reference>
<keyword evidence="4" id="KW-1185">Reference proteome</keyword>
<dbReference type="EMBL" id="JBHSQE010000003">
    <property type="protein sequence ID" value="MFC6146157.1"/>
    <property type="molecule type" value="Genomic_DNA"/>
</dbReference>
<feature type="transmembrane region" description="Helical" evidence="1">
    <location>
        <begin position="40"/>
        <end position="57"/>
    </location>
</feature>
<name>A0ABW1QBE6_9CORY</name>
<dbReference type="PANTHER" id="PTHR35797:SF1">
    <property type="entry name" value="PROTEASE"/>
    <property type="match status" value="1"/>
</dbReference>
<dbReference type="InterPro" id="IPR042150">
    <property type="entry name" value="MmRce1-like"/>
</dbReference>
<keyword evidence="3" id="KW-0378">Hydrolase</keyword>
<dbReference type="GO" id="GO:0016787">
    <property type="term" value="F:hydrolase activity"/>
    <property type="evidence" value="ECO:0007669"/>
    <property type="project" value="UniProtKB-KW"/>
</dbReference>
<feature type="transmembrane region" description="Helical" evidence="1">
    <location>
        <begin position="243"/>
        <end position="264"/>
    </location>
</feature>
<accession>A0ABW1QBE6</accession>
<dbReference type="PANTHER" id="PTHR35797">
    <property type="entry name" value="PROTEASE-RELATED"/>
    <property type="match status" value="1"/>
</dbReference>
<proteinExistence type="predicted"/>
<evidence type="ECO:0000313" key="3">
    <source>
        <dbReference type="EMBL" id="MFC6146157.1"/>
    </source>
</evidence>
<feature type="domain" description="CAAX prenyl protease 2/Lysostaphin resistance protein A-like" evidence="2">
    <location>
        <begin position="115"/>
        <end position="224"/>
    </location>
</feature>
<protein>
    <submittedName>
        <fullName evidence="3">CPBP family intramembrane glutamic endopeptidase</fullName>
        <ecNumber evidence="3">3.4.-.-</ecNumber>
    </submittedName>
</protein>